<keyword evidence="2 4" id="KW-0238">DNA-binding</keyword>
<evidence type="ECO:0000256" key="2">
    <source>
        <dbReference type="ARBA" id="ARBA00023125"/>
    </source>
</evidence>
<keyword evidence="3" id="KW-0804">Transcription</keyword>
<gene>
    <name evidence="6" type="ORF">HQR01_00370</name>
</gene>
<dbReference type="Proteomes" id="UP000504693">
    <property type="component" value="Chromosome"/>
</dbReference>
<accession>A0A7D4CBG8</accession>
<dbReference type="SUPFAM" id="SSF46689">
    <property type="entry name" value="Homeodomain-like"/>
    <property type="match status" value="1"/>
</dbReference>
<dbReference type="PRINTS" id="PR00455">
    <property type="entry name" value="HTHTETR"/>
</dbReference>
<evidence type="ECO:0000259" key="5">
    <source>
        <dbReference type="PROSITE" id="PS50977"/>
    </source>
</evidence>
<protein>
    <submittedName>
        <fullName evidence="6">TetR/AcrR family transcriptional regulator</fullName>
    </submittedName>
</protein>
<dbReference type="PROSITE" id="PS50977">
    <property type="entry name" value="HTH_TETR_2"/>
    <property type="match status" value="1"/>
</dbReference>
<dbReference type="PANTHER" id="PTHR47506">
    <property type="entry name" value="TRANSCRIPTIONAL REGULATORY PROTEIN"/>
    <property type="match status" value="1"/>
</dbReference>
<reference evidence="6 7" key="1">
    <citation type="submission" date="2020-05" db="EMBL/GenBank/DDBJ databases">
        <title>Erythrobacter mangrovi sp. nov., isolated from rhizosphere soil of mangrove plant (Kandelia candel).</title>
        <authorList>
            <person name="Ye Y.H."/>
        </authorList>
    </citation>
    <scope>NUCLEOTIDE SEQUENCE [LARGE SCALE GENOMIC DNA]</scope>
    <source>
        <strain evidence="6 7">EB310</strain>
    </source>
</reference>
<organism evidence="6 7">
    <name type="scientific">Erythrobacter mangrovi</name>
    <dbReference type="NCBI Taxonomy" id="2739433"/>
    <lineage>
        <taxon>Bacteria</taxon>
        <taxon>Pseudomonadati</taxon>
        <taxon>Pseudomonadota</taxon>
        <taxon>Alphaproteobacteria</taxon>
        <taxon>Sphingomonadales</taxon>
        <taxon>Erythrobacteraceae</taxon>
        <taxon>Erythrobacter/Porphyrobacter group</taxon>
        <taxon>Erythrobacter</taxon>
    </lineage>
</organism>
<evidence type="ECO:0000313" key="6">
    <source>
        <dbReference type="EMBL" id="QKG69949.1"/>
    </source>
</evidence>
<dbReference type="SUPFAM" id="SSF48498">
    <property type="entry name" value="Tetracyclin repressor-like, C-terminal domain"/>
    <property type="match status" value="1"/>
</dbReference>
<dbReference type="EMBL" id="CP053921">
    <property type="protein sequence ID" value="QKG69949.1"/>
    <property type="molecule type" value="Genomic_DNA"/>
</dbReference>
<dbReference type="GO" id="GO:0003677">
    <property type="term" value="F:DNA binding"/>
    <property type="evidence" value="ECO:0007669"/>
    <property type="project" value="UniProtKB-UniRule"/>
</dbReference>
<dbReference type="KEGG" id="emv:HQR01_00370"/>
<name>A0A7D4CBG8_9SPHN</name>
<feature type="domain" description="HTH tetR-type" evidence="5">
    <location>
        <begin position="2"/>
        <end position="62"/>
    </location>
</feature>
<dbReference type="RefSeq" id="WP_173211836.1">
    <property type="nucleotide sequence ID" value="NZ_CP053921.1"/>
</dbReference>
<dbReference type="AlphaFoldDB" id="A0A7D4CBG8"/>
<dbReference type="Gene3D" id="1.10.357.10">
    <property type="entry name" value="Tetracycline Repressor, domain 2"/>
    <property type="match status" value="1"/>
</dbReference>
<evidence type="ECO:0000256" key="4">
    <source>
        <dbReference type="PROSITE-ProRule" id="PRU00335"/>
    </source>
</evidence>
<evidence type="ECO:0000256" key="3">
    <source>
        <dbReference type="ARBA" id="ARBA00023163"/>
    </source>
</evidence>
<dbReference type="InterPro" id="IPR036271">
    <property type="entry name" value="Tet_transcr_reg_TetR-rel_C_sf"/>
</dbReference>
<keyword evidence="7" id="KW-1185">Reference proteome</keyword>
<evidence type="ECO:0000313" key="7">
    <source>
        <dbReference type="Proteomes" id="UP000504693"/>
    </source>
</evidence>
<sequence>MTETRTLLLDLGEKAVRTRGYAGFSYADLARDAGIRKASIHHHFPTKADLALALIERFAAMLADALAAVEASAPTGGRALEGAIDLYRDALGDGETMCMCAAMSADAALLEIRTTDALNAANKAIARWFERILSKGKEDGSIAGVDEPETSALAVLAQLQGAQLLARASGSIEVFDRAVATLRDRITS</sequence>
<feature type="DNA-binding region" description="H-T-H motif" evidence="4">
    <location>
        <begin position="25"/>
        <end position="44"/>
    </location>
</feature>
<dbReference type="PANTHER" id="PTHR47506:SF1">
    <property type="entry name" value="HTH-TYPE TRANSCRIPTIONAL REGULATOR YJDC"/>
    <property type="match status" value="1"/>
</dbReference>
<dbReference type="Pfam" id="PF00440">
    <property type="entry name" value="TetR_N"/>
    <property type="match status" value="1"/>
</dbReference>
<dbReference type="InterPro" id="IPR001647">
    <property type="entry name" value="HTH_TetR"/>
</dbReference>
<dbReference type="InterPro" id="IPR009057">
    <property type="entry name" value="Homeodomain-like_sf"/>
</dbReference>
<keyword evidence="1" id="KW-0805">Transcription regulation</keyword>
<proteinExistence type="predicted"/>
<evidence type="ECO:0000256" key="1">
    <source>
        <dbReference type="ARBA" id="ARBA00023015"/>
    </source>
</evidence>